<feature type="transmembrane region" description="Helical" evidence="7">
    <location>
        <begin position="9"/>
        <end position="29"/>
    </location>
</feature>
<dbReference type="InterPro" id="IPR011527">
    <property type="entry name" value="ABC1_TM_dom"/>
</dbReference>
<dbReference type="Proteomes" id="UP000838686">
    <property type="component" value="Unassembled WGS sequence"/>
</dbReference>
<keyword evidence="4 10" id="KW-0067">ATP-binding</keyword>
<dbReference type="PANTHER" id="PTHR43394:SF1">
    <property type="entry name" value="ATP-BINDING CASSETTE SUB-FAMILY B MEMBER 10, MITOCHONDRIAL"/>
    <property type="match status" value="1"/>
</dbReference>
<evidence type="ECO:0000256" key="3">
    <source>
        <dbReference type="ARBA" id="ARBA00022741"/>
    </source>
</evidence>
<dbReference type="InterPro" id="IPR017871">
    <property type="entry name" value="ABC_transporter-like_CS"/>
</dbReference>
<feature type="transmembrane region" description="Helical" evidence="7">
    <location>
        <begin position="49"/>
        <end position="71"/>
    </location>
</feature>
<dbReference type="InterPro" id="IPR003593">
    <property type="entry name" value="AAA+_ATPase"/>
</dbReference>
<organism evidence="10 11">
    <name type="scientific">Paenibacillus plantiphilus</name>
    <dbReference type="NCBI Taxonomy" id="2905650"/>
    <lineage>
        <taxon>Bacteria</taxon>
        <taxon>Bacillati</taxon>
        <taxon>Bacillota</taxon>
        <taxon>Bacilli</taxon>
        <taxon>Bacillales</taxon>
        <taxon>Paenibacillaceae</taxon>
        <taxon>Paenibacillus</taxon>
    </lineage>
</organism>
<protein>
    <submittedName>
        <fullName evidence="10">Multidrug resistance ABC transporter ATP-binding/permease protein BmrA</fullName>
        <ecNumber evidence="10">3.6.3.-</ecNumber>
    </submittedName>
</protein>
<keyword evidence="10" id="KW-0378">Hydrolase</keyword>
<evidence type="ECO:0000256" key="2">
    <source>
        <dbReference type="ARBA" id="ARBA00022692"/>
    </source>
</evidence>
<dbReference type="CDD" id="cd18551">
    <property type="entry name" value="ABC_6TM_LmrA_like"/>
    <property type="match status" value="1"/>
</dbReference>
<dbReference type="Pfam" id="PF00664">
    <property type="entry name" value="ABC_membrane"/>
    <property type="match status" value="1"/>
</dbReference>
<feature type="domain" description="ABC transporter" evidence="8">
    <location>
        <begin position="324"/>
        <end position="559"/>
    </location>
</feature>
<feature type="transmembrane region" description="Helical" evidence="7">
    <location>
        <begin position="231"/>
        <end position="254"/>
    </location>
</feature>
<evidence type="ECO:0000256" key="7">
    <source>
        <dbReference type="SAM" id="Phobius"/>
    </source>
</evidence>
<evidence type="ECO:0000313" key="10">
    <source>
        <dbReference type="EMBL" id="CAH1208771.1"/>
    </source>
</evidence>
<keyword evidence="3" id="KW-0547">Nucleotide-binding</keyword>
<feature type="transmembrane region" description="Helical" evidence="7">
    <location>
        <begin position="266"/>
        <end position="287"/>
    </location>
</feature>
<dbReference type="EC" id="3.6.3.-" evidence="10"/>
<dbReference type="GO" id="GO:0016787">
    <property type="term" value="F:hydrolase activity"/>
    <property type="evidence" value="ECO:0007669"/>
    <property type="project" value="UniProtKB-KW"/>
</dbReference>
<gene>
    <name evidence="10" type="primary">bmrA</name>
    <name evidence="10" type="ORF">PAECIP111893_02893</name>
</gene>
<evidence type="ECO:0000256" key="6">
    <source>
        <dbReference type="ARBA" id="ARBA00023136"/>
    </source>
</evidence>
<evidence type="ECO:0000259" key="8">
    <source>
        <dbReference type="PROSITE" id="PS50893"/>
    </source>
</evidence>
<evidence type="ECO:0000313" key="11">
    <source>
        <dbReference type="Proteomes" id="UP000838686"/>
    </source>
</evidence>
<comment type="subcellular location">
    <subcellularLocation>
        <location evidence="1">Cell membrane</location>
        <topology evidence="1">Multi-pass membrane protein</topology>
    </subcellularLocation>
</comment>
<feature type="transmembrane region" description="Helical" evidence="7">
    <location>
        <begin position="128"/>
        <end position="145"/>
    </location>
</feature>
<sequence length="569" mass="62828">MIRSTKPSVAVMSIAILMSIASTLVALFIPLVTKNLVDGFSISNLSWGQIALIGGTFIVQTIASGLSIYLLNRIGQRIVAELRDRLWKKLLVLPVGYYDQHRTGETISRMTNDTGVVKTLISDHMTSFFTGILSVIGSIVVLLYLDWKMTVVMLSVIPLAALFLVPLGRQMYKISKGLQEETASFTTVLTQVLSEIRLVKSSNAETREYDNGKKGITSLFRFGLREAKVQALIAPLMFLVMMMLLVIIVGYGGMRVSSGALTAGELVAFILYLIQIVMPMSQITTFFTQFQKAIGATERIIEMLDAEEEDHVSGQDIKRSDLPIIVNNLSFHYKTGEPVLQDVNFRVSPGSVTAIVGPSGGGKTTFFSLLERYYEPTAGTILLGDEPIDTFSLHSWRSQFGYVSQESPLIAGTIRDNICYGINEKVDQEALEQAAQMAYADSFIKEMPRGYDTEVGERGIMLSGGQRQRIAIARALLRNPKILMLDEATSSLDSKSEVIVQEALKNLMNGRTTLVIAHRLSTVVEADQIIFVEKGTITGSGTHDELLKSHELYREFATQQLRLNEPASI</sequence>
<feature type="transmembrane region" description="Helical" evidence="7">
    <location>
        <begin position="151"/>
        <end position="168"/>
    </location>
</feature>
<dbReference type="SUPFAM" id="SSF52540">
    <property type="entry name" value="P-loop containing nucleoside triphosphate hydrolases"/>
    <property type="match status" value="1"/>
</dbReference>
<dbReference type="PROSITE" id="PS50893">
    <property type="entry name" value="ABC_TRANSPORTER_2"/>
    <property type="match status" value="1"/>
</dbReference>
<evidence type="ECO:0000256" key="4">
    <source>
        <dbReference type="ARBA" id="ARBA00022840"/>
    </source>
</evidence>
<dbReference type="SUPFAM" id="SSF90123">
    <property type="entry name" value="ABC transporter transmembrane region"/>
    <property type="match status" value="1"/>
</dbReference>
<keyword evidence="11" id="KW-1185">Reference proteome</keyword>
<dbReference type="InterPro" id="IPR039421">
    <property type="entry name" value="Type_1_exporter"/>
</dbReference>
<accession>A0ABM9CC25</accession>
<dbReference type="GO" id="GO:0005524">
    <property type="term" value="F:ATP binding"/>
    <property type="evidence" value="ECO:0007669"/>
    <property type="project" value="UniProtKB-KW"/>
</dbReference>
<dbReference type="Gene3D" id="1.20.1560.10">
    <property type="entry name" value="ABC transporter type 1, transmembrane domain"/>
    <property type="match status" value="1"/>
</dbReference>
<dbReference type="SMART" id="SM00382">
    <property type="entry name" value="AAA"/>
    <property type="match status" value="1"/>
</dbReference>
<proteinExistence type="predicted"/>
<evidence type="ECO:0000256" key="1">
    <source>
        <dbReference type="ARBA" id="ARBA00004651"/>
    </source>
</evidence>
<dbReference type="PANTHER" id="PTHR43394">
    <property type="entry name" value="ATP-DEPENDENT PERMEASE MDL1, MITOCHONDRIAL"/>
    <property type="match status" value="1"/>
</dbReference>
<dbReference type="InterPro" id="IPR003439">
    <property type="entry name" value="ABC_transporter-like_ATP-bd"/>
</dbReference>
<dbReference type="PROSITE" id="PS00211">
    <property type="entry name" value="ABC_TRANSPORTER_1"/>
    <property type="match status" value="1"/>
</dbReference>
<reference evidence="10" key="1">
    <citation type="submission" date="2022-01" db="EMBL/GenBank/DDBJ databases">
        <authorList>
            <person name="Criscuolo A."/>
        </authorList>
    </citation>
    <scope>NUCLEOTIDE SEQUENCE</scope>
    <source>
        <strain evidence="10">CIP111893</strain>
    </source>
</reference>
<comment type="caution">
    <text evidence="10">The sequence shown here is derived from an EMBL/GenBank/DDBJ whole genome shotgun (WGS) entry which is preliminary data.</text>
</comment>
<feature type="domain" description="ABC transmembrane type-1" evidence="9">
    <location>
        <begin position="14"/>
        <end position="292"/>
    </location>
</feature>
<evidence type="ECO:0000256" key="5">
    <source>
        <dbReference type="ARBA" id="ARBA00022989"/>
    </source>
</evidence>
<keyword evidence="6 7" id="KW-0472">Membrane</keyword>
<dbReference type="InterPro" id="IPR027417">
    <property type="entry name" value="P-loop_NTPase"/>
</dbReference>
<evidence type="ECO:0000259" key="9">
    <source>
        <dbReference type="PROSITE" id="PS50929"/>
    </source>
</evidence>
<dbReference type="InterPro" id="IPR036640">
    <property type="entry name" value="ABC1_TM_sf"/>
</dbReference>
<keyword evidence="5 7" id="KW-1133">Transmembrane helix</keyword>
<name>A0ABM9CC25_9BACL</name>
<dbReference type="PROSITE" id="PS50929">
    <property type="entry name" value="ABC_TM1F"/>
    <property type="match status" value="1"/>
</dbReference>
<keyword evidence="2 7" id="KW-0812">Transmembrane</keyword>
<dbReference type="EMBL" id="CAKMMF010000015">
    <property type="protein sequence ID" value="CAH1208771.1"/>
    <property type="molecule type" value="Genomic_DNA"/>
</dbReference>
<dbReference type="Pfam" id="PF00005">
    <property type="entry name" value="ABC_tran"/>
    <property type="match status" value="1"/>
</dbReference>
<dbReference type="Gene3D" id="3.40.50.300">
    <property type="entry name" value="P-loop containing nucleotide triphosphate hydrolases"/>
    <property type="match status" value="1"/>
</dbReference>